<dbReference type="Proteomes" id="UP001516400">
    <property type="component" value="Unassembled WGS sequence"/>
</dbReference>
<accession>A0ABD2NUX4</accession>
<evidence type="ECO:0000313" key="2">
    <source>
        <dbReference type="Proteomes" id="UP001516400"/>
    </source>
</evidence>
<gene>
    <name evidence="1" type="ORF">HHI36_005498</name>
</gene>
<reference evidence="1 2" key="1">
    <citation type="journal article" date="2021" name="BMC Biol.">
        <title>Horizontally acquired antibacterial genes associated with adaptive radiation of ladybird beetles.</title>
        <authorList>
            <person name="Li H.S."/>
            <person name="Tang X.F."/>
            <person name="Huang Y.H."/>
            <person name="Xu Z.Y."/>
            <person name="Chen M.L."/>
            <person name="Du X.Y."/>
            <person name="Qiu B.Y."/>
            <person name="Chen P.T."/>
            <person name="Zhang W."/>
            <person name="Slipinski A."/>
            <person name="Escalona H.E."/>
            <person name="Waterhouse R.M."/>
            <person name="Zwick A."/>
            <person name="Pang H."/>
        </authorList>
    </citation>
    <scope>NUCLEOTIDE SEQUENCE [LARGE SCALE GENOMIC DNA]</scope>
    <source>
        <strain evidence="1">SYSU2018</strain>
    </source>
</reference>
<comment type="caution">
    <text evidence="1">The sequence shown here is derived from an EMBL/GenBank/DDBJ whole genome shotgun (WGS) entry which is preliminary data.</text>
</comment>
<dbReference type="AlphaFoldDB" id="A0ABD2NUX4"/>
<keyword evidence="2" id="KW-1185">Reference proteome</keyword>
<evidence type="ECO:0000313" key="1">
    <source>
        <dbReference type="EMBL" id="KAL3282309.1"/>
    </source>
</evidence>
<proteinExistence type="predicted"/>
<sequence length="150" mass="17744">MSKRQRGLTQAELERLADDLCDLMFPSRKEHLDDNGKIRLIMNHRKMKMVKKPRISKRFYINWLWMKLYKKKTMRIVNNTKFLTQDVIWSEYVGRYMNFHFTGLKGLQEDLSPNVSPLGVFSLLVDEEVINLIVEETNRFAASTLVSKNC</sequence>
<organism evidence="1 2">
    <name type="scientific">Cryptolaemus montrouzieri</name>
    <dbReference type="NCBI Taxonomy" id="559131"/>
    <lineage>
        <taxon>Eukaryota</taxon>
        <taxon>Metazoa</taxon>
        <taxon>Ecdysozoa</taxon>
        <taxon>Arthropoda</taxon>
        <taxon>Hexapoda</taxon>
        <taxon>Insecta</taxon>
        <taxon>Pterygota</taxon>
        <taxon>Neoptera</taxon>
        <taxon>Endopterygota</taxon>
        <taxon>Coleoptera</taxon>
        <taxon>Polyphaga</taxon>
        <taxon>Cucujiformia</taxon>
        <taxon>Coccinelloidea</taxon>
        <taxon>Coccinellidae</taxon>
        <taxon>Scymninae</taxon>
        <taxon>Scymnini</taxon>
        <taxon>Cryptolaemus</taxon>
    </lineage>
</organism>
<name>A0ABD2NUX4_9CUCU</name>
<dbReference type="EMBL" id="JABFTP020000144">
    <property type="protein sequence ID" value="KAL3282309.1"/>
    <property type="molecule type" value="Genomic_DNA"/>
</dbReference>
<protein>
    <submittedName>
        <fullName evidence="1">Uncharacterized protein</fullName>
    </submittedName>
</protein>